<dbReference type="Proteomes" id="UP000281691">
    <property type="component" value="Unassembled WGS sequence"/>
</dbReference>
<sequence length="166" mass="19658">MTNFSQSIKTQCELFTPFLEYKIEISSDIFILSKGRIADFVAEIEESCEQLSKQSQPIYAEFYSQRLIRQFDLLRKQISKLQQKTSHQRPVFKSGQSFAKNIANLPAYKRREEYQKALRALNDKISWLIEQSHNSTTIEQKHFFEGKIQETEYRKMKCIQAIEECK</sequence>
<dbReference type="EMBL" id="RKQP01000001">
    <property type="protein sequence ID" value="RPE85814.1"/>
    <property type="molecule type" value="Genomic_DNA"/>
</dbReference>
<comment type="caution">
    <text evidence="1">The sequence shown here is derived from an EMBL/GenBank/DDBJ whole genome shotgun (WGS) entry which is preliminary data.</text>
</comment>
<gene>
    <name evidence="1" type="ORF">EDC46_0197</name>
</gene>
<name>A0A3N4WKZ7_9PAST</name>
<reference evidence="1 2" key="1">
    <citation type="submission" date="2018-11" db="EMBL/GenBank/DDBJ databases">
        <title>Genomic Encyclopedia of Type Strains, Phase IV (KMG-IV): sequencing the most valuable type-strain genomes for metagenomic binning, comparative biology and taxonomic classification.</title>
        <authorList>
            <person name="Goeker M."/>
        </authorList>
    </citation>
    <scope>NUCLEOTIDE SEQUENCE [LARGE SCALE GENOMIC DNA]</scope>
    <source>
        <strain evidence="1 2">DSM 27238</strain>
    </source>
</reference>
<dbReference type="Pfam" id="PF07445">
    <property type="entry name" value="PriC"/>
    <property type="match status" value="1"/>
</dbReference>
<dbReference type="InterPro" id="IPR010890">
    <property type="entry name" value="PriC"/>
</dbReference>
<dbReference type="OrthoDB" id="5690713at2"/>
<evidence type="ECO:0000313" key="1">
    <source>
        <dbReference type="EMBL" id="RPE85814.1"/>
    </source>
</evidence>
<organism evidence="1 2">
    <name type="scientific">Vespertiliibacter pulmonis</name>
    <dbReference type="NCBI Taxonomy" id="1443036"/>
    <lineage>
        <taxon>Bacteria</taxon>
        <taxon>Pseudomonadati</taxon>
        <taxon>Pseudomonadota</taxon>
        <taxon>Gammaproteobacteria</taxon>
        <taxon>Pasteurellales</taxon>
        <taxon>Pasteurellaceae</taxon>
        <taxon>Vespertiliibacter</taxon>
    </lineage>
</organism>
<keyword evidence="2" id="KW-1185">Reference proteome</keyword>
<proteinExistence type="predicted"/>
<evidence type="ECO:0000313" key="2">
    <source>
        <dbReference type="Proteomes" id="UP000281691"/>
    </source>
</evidence>
<dbReference type="AlphaFoldDB" id="A0A3N4WKZ7"/>
<accession>A0A3N4WKZ7</accession>
<protein>
    <submittedName>
        <fullName evidence="1">Restart primosome assembly protein PriC</fullName>
    </submittedName>
</protein>
<dbReference type="RefSeq" id="WP_124210396.1">
    <property type="nucleotide sequence ID" value="NZ_CP016615.1"/>
</dbReference>